<evidence type="ECO:0008006" key="3">
    <source>
        <dbReference type="Google" id="ProtNLM"/>
    </source>
</evidence>
<dbReference type="Proteomes" id="UP000663722">
    <property type="component" value="Chromosome"/>
</dbReference>
<evidence type="ECO:0000313" key="2">
    <source>
        <dbReference type="Proteomes" id="UP000663722"/>
    </source>
</evidence>
<sequence length="305" mass="34677">MNQLVIKLKGEIQSSNFDEWKHDLITQIQSINTKLTTDDDFMSAIEHVKLFKTAEKFLKDAKQSAINQAADIQKLFTAIDEISEEARQARLSLDRQIRARKQEIKEKCIQSGIEAVRAFIDLKSDDFQLTDHSVYLDRGRFETAVKGKSAIKRIKSTISSLCDTIKSEISQKAAEVTNNGAKLDALPDRYKLLFQDRNSLLTLSSQELHLTIEKRIALFNEENAKIKAEKAISDLKKFENSVLNPDIALHSENPEIPEKQKYRIIIDILSTKDAAIETARSVRQDYGNNASISGIRLTRVHDYIN</sequence>
<accession>A0A975BTW0</accession>
<reference evidence="1" key="1">
    <citation type="journal article" date="2021" name="Microb. Physiol.">
        <title>Proteogenomic Insights into the Physiology of Marine, Sulfate-Reducing, Filamentous Desulfonema limicola and Desulfonema magnum.</title>
        <authorList>
            <person name="Schnaars V."/>
            <person name="Wohlbrand L."/>
            <person name="Scheve S."/>
            <person name="Hinrichs C."/>
            <person name="Reinhardt R."/>
            <person name="Rabus R."/>
        </authorList>
    </citation>
    <scope>NUCLEOTIDE SEQUENCE</scope>
    <source>
        <strain evidence="1">4be13</strain>
    </source>
</reference>
<organism evidence="1 2">
    <name type="scientific">Desulfonema magnum</name>
    <dbReference type="NCBI Taxonomy" id="45655"/>
    <lineage>
        <taxon>Bacteria</taxon>
        <taxon>Pseudomonadati</taxon>
        <taxon>Thermodesulfobacteriota</taxon>
        <taxon>Desulfobacteria</taxon>
        <taxon>Desulfobacterales</taxon>
        <taxon>Desulfococcaceae</taxon>
        <taxon>Desulfonema</taxon>
    </lineage>
</organism>
<dbReference type="RefSeq" id="WP_207679212.1">
    <property type="nucleotide sequence ID" value="NZ_CP061800.1"/>
</dbReference>
<protein>
    <recommendedName>
        <fullName evidence="3">DUF1351 domain-containing protein</fullName>
    </recommendedName>
</protein>
<dbReference type="AlphaFoldDB" id="A0A975BTW0"/>
<dbReference type="EMBL" id="CP061800">
    <property type="protein sequence ID" value="QTA91427.1"/>
    <property type="molecule type" value="Genomic_DNA"/>
</dbReference>
<evidence type="ECO:0000313" key="1">
    <source>
        <dbReference type="EMBL" id="QTA91427.1"/>
    </source>
</evidence>
<keyword evidence="2" id="KW-1185">Reference proteome</keyword>
<dbReference type="KEGG" id="dmm:dnm_074940"/>
<gene>
    <name evidence="1" type="ORF">dnm_074940</name>
</gene>
<name>A0A975BTW0_9BACT</name>
<proteinExistence type="predicted"/>